<organism evidence="1 2">
    <name type="scientific">Nocardia tenerifensis</name>
    <dbReference type="NCBI Taxonomy" id="228006"/>
    <lineage>
        <taxon>Bacteria</taxon>
        <taxon>Bacillati</taxon>
        <taxon>Actinomycetota</taxon>
        <taxon>Actinomycetes</taxon>
        <taxon>Mycobacteriales</taxon>
        <taxon>Nocardiaceae</taxon>
        <taxon>Nocardia</taxon>
    </lineage>
</organism>
<proteinExistence type="predicted"/>
<accession>A0A318JRW0</accession>
<dbReference type="EMBL" id="QJKF01000032">
    <property type="protein sequence ID" value="PXX52634.1"/>
    <property type="molecule type" value="Genomic_DNA"/>
</dbReference>
<evidence type="ECO:0000313" key="1">
    <source>
        <dbReference type="EMBL" id="PXX52634.1"/>
    </source>
</evidence>
<protein>
    <submittedName>
        <fullName evidence="1">Uncharacterized protein</fullName>
    </submittedName>
</protein>
<keyword evidence="2" id="KW-1185">Reference proteome</keyword>
<dbReference type="AlphaFoldDB" id="A0A318JRW0"/>
<comment type="caution">
    <text evidence="1">The sequence shown here is derived from an EMBL/GenBank/DDBJ whole genome shotgun (WGS) entry which is preliminary data.</text>
</comment>
<name>A0A318JRW0_9NOCA</name>
<dbReference type="Proteomes" id="UP000247569">
    <property type="component" value="Unassembled WGS sequence"/>
</dbReference>
<gene>
    <name evidence="1" type="ORF">DFR70_13219</name>
</gene>
<evidence type="ECO:0000313" key="2">
    <source>
        <dbReference type="Proteomes" id="UP000247569"/>
    </source>
</evidence>
<sequence length="130" mass="13486">MLQRFLQDSGNLGAGRHPANVPAYASGGDIKGPGSSIGDKIPAWLSDGEFVMNARSTAVNRPFLQALNADPYFLQKMLAARSQGGGSGSRGGLAAPAPGGQPATVNISMSNTEDIVGRLKVLAAQWELIH</sequence>
<reference evidence="1 2" key="1">
    <citation type="submission" date="2018-05" db="EMBL/GenBank/DDBJ databases">
        <title>Genomic Encyclopedia of Type Strains, Phase IV (KMG-IV): sequencing the most valuable type-strain genomes for metagenomic binning, comparative biology and taxonomic classification.</title>
        <authorList>
            <person name="Goeker M."/>
        </authorList>
    </citation>
    <scope>NUCLEOTIDE SEQUENCE [LARGE SCALE GENOMIC DNA]</scope>
    <source>
        <strain evidence="1 2">DSM 44704</strain>
    </source>
</reference>